<dbReference type="InterPro" id="IPR057165">
    <property type="entry name" value="DUF7843"/>
</dbReference>
<dbReference type="Pfam" id="PF25225">
    <property type="entry name" value="DUF7843"/>
    <property type="match status" value="1"/>
</dbReference>
<accession>A0A6L8LYG0</accession>
<dbReference type="Pfam" id="PF25222">
    <property type="entry name" value="DUF7840"/>
    <property type="match status" value="1"/>
</dbReference>
<organism evidence="6 7">
    <name type="scientific">Vibrio tetraodonis subsp. pristinus</name>
    <dbReference type="NCBI Taxonomy" id="2695891"/>
    <lineage>
        <taxon>Bacteria</taxon>
        <taxon>Pseudomonadati</taxon>
        <taxon>Pseudomonadota</taxon>
        <taxon>Gammaproteobacteria</taxon>
        <taxon>Vibrionales</taxon>
        <taxon>Vibrionaceae</taxon>
        <taxon>Vibrio</taxon>
    </lineage>
</organism>
<dbReference type="InterPro" id="IPR057162">
    <property type="entry name" value="DUF7840"/>
</dbReference>
<keyword evidence="7" id="KW-1185">Reference proteome</keyword>
<evidence type="ECO:0000313" key="7">
    <source>
        <dbReference type="Proteomes" id="UP000478571"/>
    </source>
</evidence>
<evidence type="ECO:0000259" key="5">
    <source>
        <dbReference type="Pfam" id="PF25225"/>
    </source>
</evidence>
<feature type="chain" id="PRO_5026729887" evidence="1">
    <location>
        <begin position="24"/>
        <end position="616"/>
    </location>
</feature>
<evidence type="ECO:0000259" key="2">
    <source>
        <dbReference type="Pfam" id="PF13387"/>
    </source>
</evidence>
<dbReference type="EMBL" id="WWEU01000001">
    <property type="protein sequence ID" value="MYM58289.1"/>
    <property type="molecule type" value="Genomic_DNA"/>
</dbReference>
<name>A0A6L8LYG0_9VIBR</name>
<dbReference type="InterPro" id="IPR057164">
    <property type="entry name" value="DUF7842"/>
</dbReference>
<feature type="domain" description="DUF7840" evidence="3">
    <location>
        <begin position="394"/>
        <end position="611"/>
    </location>
</feature>
<sequence>MKSYLIKSASLLSLYLFVPNAFSANKFEVKMLAQDPYWLKLGHYLPSFLSGYQSTIDNEPFFISPNGKHSPEQELQATITKLYAEDQDVAKEMQCRFPARYSWLESLQGRQAKLSCPELSTWREIIDPEGLTLVFPTAFMNNPSSMFGHTLLRIDAKDQTRHKELVAFAVNFAAEPDSQDNSAAFAIKGLIGQYPGRFAVMPYYKKVREYNDIESRDIWEYKLKLTPREVEKILLHLWEMQNAEFDYYFLDENCSYQLLSLLEVAREDLALTTEFSVQAIPSDTVRVLAENDLLEAPYYRAAFGTRLLHQANEVDARLFEAAKKATQGNYPDKSEFSDTERAAILELAYEWLNFQLYDQGLERDPTAKRLTKLLYLRSKIKVPSPFSPVEPPLVSPEQGHASARFGLGYQYWDDTSNQTTLEWRAAYHDLFDSQDGFVAGAQINFLDTQLTLSQEGTTRLDKFYLFDAMALAPSNRVFNSWSWNIRTGMDRQPKSDAMYERWFAQGGYGKSWGDSDETHVYTLLSGELNGGKLTDYDLVSGVGIEAGALFQIAPEHRLGLQAQYLALIHSDQDSHSDISISWNWSLTSNFALRTQIGYKQWYSEDIGIKVSGLIYY</sequence>
<evidence type="ECO:0000259" key="4">
    <source>
        <dbReference type="Pfam" id="PF25224"/>
    </source>
</evidence>
<feature type="domain" description="DUF7843" evidence="5">
    <location>
        <begin position="31"/>
        <end position="105"/>
    </location>
</feature>
<dbReference type="InterPro" id="IPR025178">
    <property type="entry name" value="Lnb_N"/>
</dbReference>
<dbReference type="AlphaFoldDB" id="A0A6L8LYG0"/>
<reference evidence="6 7" key="1">
    <citation type="submission" date="2020-01" db="EMBL/GenBank/DDBJ databases">
        <title>Draft Genome Sequence of Vibrio sp. strain OCN044, Isolated from a Healthy Coral at Palmyra Atoll.</title>
        <authorList>
            <person name="Videau P."/>
            <person name="Loughran R."/>
            <person name="Esquivel A."/>
            <person name="Deadmond M."/>
            <person name="Paddock B.E."/>
            <person name="Saw J.H."/>
            <person name="Ushijima B."/>
        </authorList>
    </citation>
    <scope>NUCLEOTIDE SEQUENCE [LARGE SCALE GENOMIC DNA]</scope>
    <source>
        <strain evidence="6 7">OCN044</strain>
    </source>
</reference>
<feature type="domain" description="DUF7842" evidence="4">
    <location>
        <begin position="298"/>
        <end position="384"/>
    </location>
</feature>
<feature type="domain" description="Lnb N-terminal periplasmic" evidence="2">
    <location>
        <begin position="120"/>
        <end position="290"/>
    </location>
</feature>
<evidence type="ECO:0000259" key="3">
    <source>
        <dbReference type="Pfam" id="PF25222"/>
    </source>
</evidence>
<protein>
    <submittedName>
        <fullName evidence="6">DUF4105 domain-containing protein</fullName>
    </submittedName>
</protein>
<evidence type="ECO:0000313" key="6">
    <source>
        <dbReference type="EMBL" id="MYM58289.1"/>
    </source>
</evidence>
<feature type="signal peptide" evidence="1">
    <location>
        <begin position="1"/>
        <end position="23"/>
    </location>
</feature>
<proteinExistence type="predicted"/>
<dbReference type="RefSeq" id="WP_160926997.1">
    <property type="nucleotide sequence ID" value="NZ_WWEU01000001.1"/>
</dbReference>
<evidence type="ECO:0000256" key="1">
    <source>
        <dbReference type="SAM" id="SignalP"/>
    </source>
</evidence>
<dbReference type="Pfam" id="PF13387">
    <property type="entry name" value="Lnb_N"/>
    <property type="match status" value="1"/>
</dbReference>
<dbReference type="Pfam" id="PF25224">
    <property type="entry name" value="DUF7842"/>
    <property type="match status" value="1"/>
</dbReference>
<gene>
    <name evidence="6" type="ORF">GTG28_03545</name>
</gene>
<comment type="caution">
    <text evidence="6">The sequence shown here is derived from an EMBL/GenBank/DDBJ whole genome shotgun (WGS) entry which is preliminary data.</text>
</comment>
<dbReference type="Proteomes" id="UP000478571">
    <property type="component" value="Unassembled WGS sequence"/>
</dbReference>
<keyword evidence="1" id="KW-0732">Signal</keyword>